<sequence length="271" mass="31099">MNSIRIDWRRGGYFFETEPLKTAPRPWQQWAHIFERVRQGDFSDAQRLLDVFFSTDNRLLRDACCRLLGDAGSTEAIRGMVTHLQNRFASFEPVGGDDALDLSNALAAHGQLLFVPEILRIFEWNLGVPDSRIFALHLSQMLEPRWGPIAECPPTEAEFSEYKKMVMGRVQELSQSLGSEQAYVFMGQELHVPEIARLLLDNLGASHFEEATQWLLRRRFEASTGINCTRFFQEGRFQSLTAAAVLEDFLSSDESRKFIPGRKYFFGWLVP</sequence>
<evidence type="ECO:0000313" key="2">
    <source>
        <dbReference type="Proteomes" id="UP000518300"/>
    </source>
</evidence>
<accession>A0A848LI54</accession>
<organism evidence="1 2">
    <name type="scientific">Pyxidicoccus fallax</name>
    <dbReference type="NCBI Taxonomy" id="394095"/>
    <lineage>
        <taxon>Bacteria</taxon>
        <taxon>Pseudomonadati</taxon>
        <taxon>Myxococcota</taxon>
        <taxon>Myxococcia</taxon>
        <taxon>Myxococcales</taxon>
        <taxon>Cystobacterineae</taxon>
        <taxon>Myxococcaceae</taxon>
        <taxon>Pyxidicoccus</taxon>
    </lineage>
</organism>
<name>A0A848LI54_9BACT</name>
<gene>
    <name evidence="1" type="ORF">HG543_21390</name>
</gene>
<protein>
    <submittedName>
        <fullName evidence="1">Uncharacterized protein</fullName>
    </submittedName>
</protein>
<dbReference type="Proteomes" id="UP000518300">
    <property type="component" value="Unassembled WGS sequence"/>
</dbReference>
<keyword evidence="2" id="KW-1185">Reference proteome</keyword>
<proteinExistence type="predicted"/>
<evidence type="ECO:0000313" key="1">
    <source>
        <dbReference type="EMBL" id="NMO17395.1"/>
    </source>
</evidence>
<dbReference type="AlphaFoldDB" id="A0A848LI54"/>
<comment type="caution">
    <text evidence="1">The sequence shown here is derived from an EMBL/GenBank/DDBJ whole genome shotgun (WGS) entry which is preliminary data.</text>
</comment>
<reference evidence="1 2" key="1">
    <citation type="submission" date="2020-04" db="EMBL/GenBank/DDBJ databases">
        <title>Draft genome of Pyxidicoccus fallax type strain.</title>
        <authorList>
            <person name="Whitworth D.E."/>
        </authorList>
    </citation>
    <scope>NUCLEOTIDE SEQUENCE [LARGE SCALE GENOMIC DNA]</scope>
    <source>
        <strain evidence="1 2">DSM 14698</strain>
    </source>
</reference>
<dbReference type="EMBL" id="JABBJJ010000097">
    <property type="protein sequence ID" value="NMO17395.1"/>
    <property type="molecule type" value="Genomic_DNA"/>
</dbReference>
<dbReference type="RefSeq" id="WP_169346677.1">
    <property type="nucleotide sequence ID" value="NZ_JABBJJ010000097.1"/>
</dbReference>